<feature type="compositionally biased region" description="Polar residues" evidence="1">
    <location>
        <begin position="53"/>
        <end position="62"/>
    </location>
</feature>
<feature type="region of interest" description="Disordered" evidence="1">
    <location>
        <begin position="45"/>
        <end position="77"/>
    </location>
</feature>
<keyword evidence="3" id="KW-1185">Reference proteome</keyword>
<dbReference type="Proteomes" id="UP001341281">
    <property type="component" value="Chromosome 01"/>
</dbReference>
<evidence type="ECO:0000313" key="2">
    <source>
        <dbReference type="EMBL" id="WVZ51287.1"/>
    </source>
</evidence>
<proteinExistence type="predicted"/>
<sequence>MDPPDATALHCHREEAIVFKGDERAPKSGDMEKLRSYLATEFSVRRSRETDVQRTASCTSPKSGKHDKPEPRASYQG</sequence>
<reference evidence="2 3" key="1">
    <citation type="submission" date="2024-02" db="EMBL/GenBank/DDBJ databases">
        <title>High-quality chromosome-scale genome assembly of Pensacola bahiagrass (Paspalum notatum Flugge var. saurae).</title>
        <authorList>
            <person name="Vega J.M."/>
            <person name="Podio M."/>
            <person name="Orjuela J."/>
            <person name="Siena L.A."/>
            <person name="Pessino S.C."/>
            <person name="Combes M.C."/>
            <person name="Mariac C."/>
            <person name="Albertini E."/>
            <person name="Pupilli F."/>
            <person name="Ortiz J.P.A."/>
            <person name="Leblanc O."/>
        </authorList>
    </citation>
    <scope>NUCLEOTIDE SEQUENCE [LARGE SCALE GENOMIC DNA]</scope>
    <source>
        <strain evidence="2">R1</strain>
        <tissue evidence="2">Leaf</tissue>
    </source>
</reference>
<protein>
    <submittedName>
        <fullName evidence="2">Uncharacterized protein</fullName>
    </submittedName>
</protein>
<dbReference type="EMBL" id="CP144745">
    <property type="protein sequence ID" value="WVZ51287.1"/>
    <property type="molecule type" value="Genomic_DNA"/>
</dbReference>
<name>A0AAQ3SHG4_PASNO</name>
<evidence type="ECO:0000256" key="1">
    <source>
        <dbReference type="SAM" id="MobiDB-lite"/>
    </source>
</evidence>
<gene>
    <name evidence="2" type="ORF">U9M48_002443</name>
</gene>
<evidence type="ECO:0000313" key="3">
    <source>
        <dbReference type="Proteomes" id="UP001341281"/>
    </source>
</evidence>
<dbReference type="AlphaFoldDB" id="A0AAQ3SHG4"/>
<accession>A0AAQ3SHG4</accession>
<organism evidence="2 3">
    <name type="scientific">Paspalum notatum var. saurae</name>
    <dbReference type="NCBI Taxonomy" id="547442"/>
    <lineage>
        <taxon>Eukaryota</taxon>
        <taxon>Viridiplantae</taxon>
        <taxon>Streptophyta</taxon>
        <taxon>Embryophyta</taxon>
        <taxon>Tracheophyta</taxon>
        <taxon>Spermatophyta</taxon>
        <taxon>Magnoliopsida</taxon>
        <taxon>Liliopsida</taxon>
        <taxon>Poales</taxon>
        <taxon>Poaceae</taxon>
        <taxon>PACMAD clade</taxon>
        <taxon>Panicoideae</taxon>
        <taxon>Andropogonodae</taxon>
        <taxon>Paspaleae</taxon>
        <taxon>Paspalinae</taxon>
        <taxon>Paspalum</taxon>
    </lineage>
</organism>